<evidence type="ECO:0000313" key="2">
    <source>
        <dbReference type="Proteomes" id="UP000552709"/>
    </source>
</evidence>
<keyword evidence="2" id="KW-1185">Reference proteome</keyword>
<evidence type="ECO:0000313" key="1">
    <source>
        <dbReference type="EMBL" id="MBB5364430.1"/>
    </source>
</evidence>
<proteinExistence type="predicted"/>
<dbReference type="EMBL" id="JACHFL010000010">
    <property type="protein sequence ID" value="MBB5364430.1"/>
    <property type="molecule type" value="Genomic_DNA"/>
</dbReference>
<dbReference type="Proteomes" id="UP000552709">
    <property type="component" value="Unassembled WGS sequence"/>
</dbReference>
<gene>
    <name evidence="1" type="ORF">HNQ08_003542</name>
</gene>
<organism evidence="1 2">
    <name type="scientific">Deinococcus humi</name>
    <dbReference type="NCBI Taxonomy" id="662880"/>
    <lineage>
        <taxon>Bacteria</taxon>
        <taxon>Thermotogati</taxon>
        <taxon>Deinococcota</taxon>
        <taxon>Deinococci</taxon>
        <taxon>Deinococcales</taxon>
        <taxon>Deinococcaceae</taxon>
        <taxon>Deinococcus</taxon>
    </lineage>
</organism>
<dbReference type="RefSeq" id="WP_268240021.1">
    <property type="nucleotide sequence ID" value="NZ_JACHFL010000010.1"/>
</dbReference>
<dbReference type="AlphaFoldDB" id="A0A7W8JWE1"/>
<name>A0A7W8JWE1_9DEIO</name>
<comment type="caution">
    <text evidence="1">The sequence shown here is derived from an EMBL/GenBank/DDBJ whole genome shotgun (WGS) entry which is preliminary data.</text>
</comment>
<sequence>MDTSCWAGGCGVVCQAQPLVLGLAEGLLDELRDVGVRESVIH</sequence>
<accession>A0A7W8JWE1</accession>
<protein>
    <submittedName>
        <fullName evidence="1">Uncharacterized protein</fullName>
    </submittedName>
</protein>
<reference evidence="1 2" key="1">
    <citation type="submission" date="2020-08" db="EMBL/GenBank/DDBJ databases">
        <title>Genomic Encyclopedia of Type Strains, Phase IV (KMG-IV): sequencing the most valuable type-strain genomes for metagenomic binning, comparative biology and taxonomic classification.</title>
        <authorList>
            <person name="Goeker M."/>
        </authorList>
    </citation>
    <scope>NUCLEOTIDE SEQUENCE [LARGE SCALE GENOMIC DNA]</scope>
    <source>
        <strain evidence="1 2">DSM 27939</strain>
    </source>
</reference>